<reference evidence="11" key="1">
    <citation type="submission" date="2021-10" db="EMBL/GenBank/DDBJ databases">
        <authorList>
            <person name="Lyu M."/>
            <person name="Wang X."/>
            <person name="Meng X."/>
            <person name="Xu K."/>
        </authorList>
    </citation>
    <scope>NUCLEOTIDE SEQUENCE</scope>
    <source>
        <strain evidence="11">A6</strain>
    </source>
</reference>
<comment type="subcellular location">
    <subcellularLocation>
        <location evidence="1">Cell membrane</location>
        <topology evidence="1">Multi-pass membrane protein</topology>
    </subcellularLocation>
    <subcellularLocation>
        <location evidence="8">Membrane</location>
        <topology evidence="8">Multi-pass membrane protein</topology>
    </subcellularLocation>
</comment>
<evidence type="ECO:0000256" key="8">
    <source>
        <dbReference type="RuleBase" id="RU003755"/>
    </source>
</evidence>
<keyword evidence="2 8" id="KW-0813">Transport</keyword>
<feature type="transmembrane region" description="Helical" evidence="9">
    <location>
        <begin position="60"/>
        <end position="80"/>
    </location>
</feature>
<dbReference type="InterPro" id="IPR018456">
    <property type="entry name" value="PTR2_symporter_CS"/>
</dbReference>
<feature type="transmembrane region" description="Helical" evidence="9">
    <location>
        <begin position="401"/>
        <end position="418"/>
    </location>
</feature>
<feature type="transmembrane region" description="Helical" evidence="9">
    <location>
        <begin position="265"/>
        <end position="290"/>
    </location>
</feature>
<dbReference type="InterPro" id="IPR000109">
    <property type="entry name" value="POT_fam"/>
</dbReference>
<dbReference type="InterPro" id="IPR005279">
    <property type="entry name" value="Dipep/tripep_permease"/>
</dbReference>
<dbReference type="Proteomes" id="UP001165293">
    <property type="component" value="Unassembled WGS sequence"/>
</dbReference>
<keyword evidence="5" id="KW-0653">Protein transport</keyword>
<feature type="transmembrane region" description="Helical" evidence="9">
    <location>
        <begin position="374"/>
        <end position="395"/>
    </location>
</feature>
<feature type="transmembrane region" description="Helical" evidence="9">
    <location>
        <begin position="150"/>
        <end position="170"/>
    </location>
</feature>
<organism evidence="11 12">
    <name type="scientific">Noviluteimonas lactosilytica</name>
    <dbReference type="NCBI Taxonomy" id="2888523"/>
    <lineage>
        <taxon>Bacteria</taxon>
        <taxon>Pseudomonadati</taxon>
        <taxon>Pseudomonadota</taxon>
        <taxon>Gammaproteobacteria</taxon>
        <taxon>Lysobacterales</taxon>
        <taxon>Lysobacteraceae</taxon>
        <taxon>Noviluteimonas</taxon>
    </lineage>
</organism>
<evidence type="ECO:0000256" key="6">
    <source>
        <dbReference type="ARBA" id="ARBA00022989"/>
    </source>
</evidence>
<keyword evidence="7 9" id="KW-0472">Membrane</keyword>
<dbReference type="SUPFAM" id="SSF103473">
    <property type="entry name" value="MFS general substrate transporter"/>
    <property type="match status" value="1"/>
</dbReference>
<dbReference type="PANTHER" id="PTHR23517:SF15">
    <property type="entry name" value="PROTON-DEPENDENT OLIGOPEPTIDE FAMILY TRANSPORT PROTEIN"/>
    <property type="match status" value="1"/>
</dbReference>
<evidence type="ECO:0000313" key="12">
    <source>
        <dbReference type="Proteomes" id="UP001165293"/>
    </source>
</evidence>
<dbReference type="CDD" id="cd17346">
    <property type="entry name" value="MFS_DtpA_like"/>
    <property type="match status" value="1"/>
</dbReference>
<comment type="caution">
    <text evidence="11">The sequence shown here is derived from an EMBL/GenBank/DDBJ whole genome shotgun (WGS) entry which is preliminary data.</text>
</comment>
<evidence type="ECO:0000256" key="5">
    <source>
        <dbReference type="ARBA" id="ARBA00022856"/>
    </source>
</evidence>
<dbReference type="InterPro" id="IPR050171">
    <property type="entry name" value="MFS_Transporters"/>
</dbReference>
<keyword evidence="3" id="KW-1003">Cell membrane</keyword>
<feature type="transmembrane region" description="Helical" evidence="9">
    <location>
        <begin position="176"/>
        <end position="196"/>
    </location>
</feature>
<feature type="transmembrane region" description="Helical" evidence="9">
    <location>
        <begin position="311"/>
        <end position="330"/>
    </location>
</feature>
<keyword evidence="5" id="KW-0571">Peptide transport</keyword>
<dbReference type="Gene3D" id="1.20.1250.20">
    <property type="entry name" value="MFS general substrate transporter like domains"/>
    <property type="match status" value="2"/>
</dbReference>
<feature type="transmembrane region" description="Helical" evidence="9">
    <location>
        <begin position="228"/>
        <end position="245"/>
    </location>
</feature>
<dbReference type="EMBL" id="JAJGAK010000001">
    <property type="protein sequence ID" value="MCC8362918.1"/>
    <property type="molecule type" value="Genomic_DNA"/>
</dbReference>
<feature type="transmembrane region" description="Helical" evidence="9">
    <location>
        <begin position="336"/>
        <end position="362"/>
    </location>
</feature>
<dbReference type="Pfam" id="PF00854">
    <property type="entry name" value="PTR2"/>
    <property type="match status" value="2"/>
</dbReference>
<feature type="domain" description="Major facilitator superfamily (MFS) profile" evidence="10">
    <location>
        <begin position="22"/>
        <end position="423"/>
    </location>
</feature>
<sequence length="449" mass="48659">MTSAAATRTTSTRGWFFNQPPGLAVLFFTQMWEIFSYYGMRTLLVYYMTKQLLFSQQHASMVYGVYVATFYFTPILGGVISDRWLGRKRAVMIGAAIMSFGHFLMASESLLYFALAAIAIGNGLFLPSLPSQIDDLYAKDDPRRGSAYNFYYVGINVGGLLAPLVCGTLGELYGWHWGFGAAGVGMLLGLAIYTLGARWLPPERPRTQAAAKAIDAPRMPREAMRQRILALVAIGLCVMVFRGAYEQSGNTIALWADVGLDRNAGSFLIPMTWFQALNPLLVIFLTPLLVMMWTKQARNGREPSPAKKMSLGAFGVALAFAMLAFVDAQSGGHANWMWLALFFVLFTVGELFILPIGLGVFARLAPGGYAATTIAAWYFASFGGNLLAGVLGTLWSAMGHAAFFGVMAAVASLAGVLLRSLDSTVLRAEAANGNGRPADQRSEEQAQTG</sequence>
<dbReference type="InterPro" id="IPR036259">
    <property type="entry name" value="MFS_trans_sf"/>
</dbReference>
<evidence type="ECO:0000256" key="9">
    <source>
        <dbReference type="SAM" id="Phobius"/>
    </source>
</evidence>
<keyword evidence="6 9" id="KW-1133">Transmembrane helix</keyword>
<keyword evidence="12" id="KW-1185">Reference proteome</keyword>
<dbReference type="PROSITE" id="PS50850">
    <property type="entry name" value="MFS"/>
    <property type="match status" value="1"/>
</dbReference>
<dbReference type="RefSeq" id="WP_230526489.1">
    <property type="nucleotide sequence ID" value="NZ_JAJGAK010000001.1"/>
</dbReference>
<feature type="transmembrane region" description="Helical" evidence="9">
    <location>
        <begin position="111"/>
        <end position="129"/>
    </location>
</feature>
<evidence type="ECO:0000256" key="3">
    <source>
        <dbReference type="ARBA" id="ARBA00022475"/>
    </source>
</evidence>
<feature type="transmembrane region" description="Helical" evidence="9">
    <location>
        <begin position="21"/>
        <end position="40"/>
    </location>
</feature>
<evidence type="ECO:0000256" key="1">
    <source>
        <dbReference type="ARBA" id="ARBA00004651"/>
    </source>
</evidence>
<evidence type="ECO:0000256" key="7">
    <source>
        <dbReference type="ARBA" id="ARBA00023136"/>
    </source>
</evidence>
<dbReference type="PROSITE" id="PS01023">
    <property type="entry name" value="PTR2_2"/>
    <property type="match status" value="1"/>
</dbReference>
<evidence type="ECO:0000256" key="4">
    <source>
        <dbReference type="ARBA" id="ARBA00022692"/>
    </source>
</evidence>
<gene>
    <name evidence="11" type="ORF">LK996_07495</name>
</gene>
<comment type="similarity">
    <text evidence="8">Belongs to the major facilitator superfamily. Proton-dependent oligopeptide transporter (POT/PTR) (TC 2.A.17) family.</text>
</comment>
<evidence type="ECO:0000313" key="11">
    <source>
        <dbReference type="EMBL" id="MCC8362918.1"/>
    </source>
</evidence>
<evidence type="ECO:0000259" key="10">
    <source>
        <dbReference type="PROSITE" id="PS50850"/>
    </source>
</evidence>
<proteinExistence type="inferred from homology"/>
<dbReference type="PANTHER" id="PTHR23517">
    <property type="entry name" value="RESISTANCE PROTEIN MDTM, PUTATIVE-RELATED-RELATED"/>
    <property type="match status" value="1"/>
</dbReference>
<dbReference type="PROSITE" id="PS01022">
    <property type="entry name" value="PTR2_1"/>
    <property type="match status" value="1"/>
</dbReference>
<dbReference type="NCBIfam" id="TIGR00924">
    <property type="entry name" value="yjdL_sub1_fam"/>
    <property type="match status" value="1"/>
</dbReference>
<name>A0ABS8JH33_9GAMM</name>
<feature type="transmembrane region" description="Helical" evidence="9">
    <location>
        <begin position="89"/>
        <end position="105"/>
    </location>
</feature>
<dbReference type="InterPro" id="IPR020846">
    <property type="entry name" value="MFS_dom"/>
</dbReference>
<protein>
    <submittedName>
        <fullName evidence="11">Peptide MFS transporter</fullName>
    </submittedName>
</protein>
<keyword evidence="4 8" id="KW-0812">Transmembrane</keyword>
<evidence type="ECO:0000256" key="2">
    <source>
        <dbReference type="ARBA" id="ARBA00022448"/>
    </source>
</evidence>
<accession>A0ABS8JH33</accession>